<keyword evidence="2" id="KW-0378">Hydrolase</keyword>
<dbReference type="GO" id="GO:0016787">
    <property type="term" value="F:hydrolase activity"/>
    <property type="evidence" value="ECO:0007669"/>
    <property type="project" value="UniProtKB-KW"/>
</dbReference>
<dbReference type="Pfam" id="PF02464">
    <property type="entry name" value="CinA"/>
    <property type="match status" value="1"/>
</dbReference>
<sequence>MLAIKFVVRYMADHDLSLVTAESCTAGLIASTLSEAPNAGKLLDCAFVTYTVAAKQRLLNVSAETIERFNLTSEQVAREMAVGALARSSAGVAVSNTGVVDNIDPAIKAGTQCYAWAFRQTDDAPAIVFSETRRFTGSSRKIRKHSALYALSRIPFYAVQVSGKSA</sequence>
<dbReference type="Gene3D" id="3.90.950.20">
    <property type="entry name" value="CinA-like"/>
    <property type="match status" value="1"/>
</dbReference>
<dbReference type="EMBL" id="SHKO01000001">
    <property type="protein sequence ID" value="RZT98457.1"/>
    <property type="molecule type" value="Genomic_DNA"/>
</dbReference>
<dbReference type="SUPFAM" id="SSF142433">
    <property type="entry name" value="CinA-like"/>
    <property type="match status" value="1"/>
</dbReference>
<accession>A0A4Q7VQF6</accession>
<reference evidence="2 3" key="1">
    <citation type="submission" date="2019-02" db="EMBL/GenBank/DDBJ databases">
        <title>Genomic Encyclopedia of Type Strains, Phase IV (KMG-IV): sequencing the most valuable type-strain genomes for metagenomic binning, comparative biology and taxonomic classification.</title>
        <authorList>
            <person name="Goeker M."/>
        </authorList>
    </citation>
    <scope>NUCLEOTIDE SEQUENCE [LARGE SCALE GENOMIC DNA]</scope>
    <source>
        <strain evidence="2 3">DSM 23814</strain>
    </source>
</reference>
<dbReference type="RefSeq" id="WP_242612098.1">
    <property type="nucleotide sequence ID" value="NZ_SHKO01000001.1"/>
</dbReference>
<dbReference type="Proteomes" id="UP000293398">
    <property type="component" value="Unassembled WGS sequence"/>
</dbReference>
<evidence type="ECO:0000313" key="3">
    <source>
        <dbReference type="Proteomes" id="UP000293398"/>
    </source>
</evidence>
<evidence type="ECO:0000313" key="2">
    <source>
        <dbReference type="EMBL" id="RZT98457.1"/>
    </source>
</evidence>
<keyword evidence="3" id="KW-1185">Reference proteome</keyword>
<proteinExistence type="predicted"/>
<name>A0A4Q7VQF6_9BURK</name>
<feature type="domain" description="CinA C-terminal" evidence="1">
    <location>
        <begin position="6"/>
        <end position="153"/>
    </location>
</feature>
<protein>
    <submittedName>
        <fullName evidence="2">PncC family amidohydrolase</fullName>
    </submittedName>
</protein>
<dbReference type="InterPro" id="IPR008136">
    <property type="entry name" value="CinA_C"/>
</dbReference>
<gene>
    <name evidence="2" type="ORF">EV681_0234</name>
</gene>
<evidence type="ECO:0000259" key="1">
    <source>
        <dbReference type="Pfam" id="PF02464"/>
    </source>
</evidence>
<dbReference type="NCBIfam" id="TIGR00199">
    <property type="entry name" value="PncC_domain"/>
    <property type="match status" value="1"/>
</dbReference>
<dbReference type="AlphaFoldDB" id="A0A4Q7VQF6"/>
<comment type="caution">
    <text evidence="2">The sequence shown here is derived from an EMBL/GenBank/DDBJ whole genome shotgun (WGS) entry which is preliminary data.</text>
</comment>
<dbReference type="InterPro" id="IPR036653">
    <property type="entry name" value="CinA-like_C"/>
</dbReference>
<organism evidence="2 3">
    <name type="scientific">Advenella incenata</name>
    <dbReference type="NCBI Taxonomy" id="267800"/>
    <lineage>
        <taxon>Bacteria</taxon>
        <taxon>Pseudomonadati</taxon>
        <taxon>Pseudomonadota</taxon>
        <taxon>Betaproteobacteria</taxon>
        <taxon>Burkholderiales</taxon>
        <taxon>Alcaligenaceae</taxon>
    </lineage>
</organism>